<dbReference type="PROSITE" id="PS51146">
    <property type="entry name" value="KAIC"/>
    <property type="match status" value="2"/>
</dbReference>
<dbReference type="AlphaFoldDB" id="W0VA59"/>
<dbReference type="InterPro" id="IPR051347">
    <property type="entry name" value="Circadian_clock_KaiC-rel"/>
</dbReference>
<dbReference type="InterPro" id="IPR027417">
    <property type="entry name" value="P-loop_NTPase"/>
</dbReference>
<evidence type="ECO:0000256" key="3">
    <source>
        <dbReference type="ARBA" id="ARBA00022679"/>
    </source>
</evidence>
<dbReference type="CDD" id="cd19488">
    <property type="entry name" value="KaiC-like_N"/>
    <property type="match status" value="1"/>
</dbReference>
<evidence type="ECO:0000256" key="1">
    <source>
        <dbReference type="ARBA" id="ARBA00012513"/>
    </source>
</evidence>
<evidence type="ECO:0000256" key="4">
    <source>
        <dbReference type="ARBA" id="ARBA00022737"/>
    </source>
</evidence>
<evidence type="ECO:0000259" key="7">
    <source>
        <dbReference type="PROSITE" id="PS51146"/>
    </source>
</evidence>
<dbReference type="PIRSF" id="PIRSF039117">
    <property type="entry name" value="KaiC"/>
    <property type="match status" value="1"/>
</dbReference>
<dbReference type="GO" id="GO:0016787">
    <property type="term" value="F:hydrolase activity"/>
    <property type="evidence" value="ECO:0007669"/>
    <property type="project" value="UniProtKB-KW"/>
</dbReference>
<name>W0VA59_9BURK</name>
<keyword evidence="6" id="KW-0378">Hydrolase</keyword>
<dbReference type="EMBL" id="HG322949">
    <property type="protein sequence ID" value="CDG84157.1"/>
    <property type="molecule type" value="Genomic_DNA"/>
</dbReference>
<evidence type="ECO:0000256" key="2">
    <source>
        <dbReference type="ARBA" id="ARBA00022553"/>
    </source>
</evidence>
<evidence type="ECO:0000256" key="5">
    <source>
        <dbReference type="ARBA" id="ARBA00022777"/>
    </source>
</evidence>
<evidence type="ECO:0000313" key="9">
    <source>
        <dbReference type="Proteomes" id="UP000027604"/>
    </source>
</evidence>
<protein>
    <recommendedName>
        <fullName evidence="1">non-specific serine/threonine protein kinase</fullName>
        <ecNumber evidence="1">2.7.11.1</ecNumber>
    </recommendedName>
</protein>
<dbReference type="Gene3D" id="3.40.50.300">
    <property type="entry name" value="P-loop containing nucleotide triphosphate hydrolases"/>
    <property type="match status" value="2"/>
</dbReference>
<keyword evidence="9" id="KW-1185">Reference proteome</keyword>
<dbReference type="OrthoDB" id="9783783at2"/>
<dbReference type="PATRIC" id="fig|1349767.4.peg.137"/>
<keyword evidence="3" id="KW-0808">Transferase</keyword>
<dbReference type="RefSeq" id="WP_038494192.1">
    <property type="nucleotide sequence ID" value="NZ_BCTH01000067.1"/>
</dbReference>
<dbReference type="GO" id="GO:0004674">
    <property type="term" value="F:protein serine/threonine kinase activity"/>
    <property type="evidence" value="ECO:0007669"/>
    <property type="project" value="UniProtKB-EC"/>
</dbReference>
<evidence type="ECO:0000313" key="8">
    <source>
        <dbReference type="EMBL" id="CDG84157.1"/>
    </source>
</evidence>
<dbReference type="EC" id="2.7.11.1" evidence="1"/>
<dbReference type="InterPro" id="IPR014774">
    <property type="entry name" value="KaiC-like_dom"/>
</dbReference>
<dbReference type="PANTHER" id="PTHR42926">
    <property type="match status" value="1"/>
</dbReference>
<dbReference type="PRINTS" id="PR01874">
    <property type="entry name" value="DNAREPAIRADA"/>
</dbReference>
<dbReference type="KEGG" id="jag:GJA_3542"/>
<dbReference type="InterPro" id="IPR030665">
    <property type="entry name" value="KaiC"/>
</dbReference>
<keyword evidence="4" id="KW-0677">Repeat</keyword>
<sequence length="497" mass="54039">MNPANSDETTWLSTGVSGLDNILGGGFTPQRLHLVEGEPGTGKTTLALQFLMAGARLGEACLYITLGETAVELRAAARSHGWDLAGIHIEEIITNENILDPNQQYTIFHPSEIELGLTNQRILAAIERYQPARLVLDSLSEIELLAENPLRYRRQVMALKQYLASRRCTTLFVDDHSALNDAWQVRSVAHCVVILELQRQTYGVDRRHVRIVKYRGVAFRSGAHDYKIANGGLQVFPRLVAAETRQQGSRRSLSSGIAALDELTGGGLDEGMSTLISGPPGSGKSSLAAQFVDAATRRGEACAMFLFEESRSNLLYRSEQLGMQLNAALAAQLLTVQQIDPAELTPGEFIQAVIDAAETGARIIVVDSLNGYMKAVPDERFLGTYLHELLNYLGQCGIATVLIGVQQSLLGTVMTTSVDASYVADNVIMLRYFEAEGEVRQAISVFKKRGSPHQRGIHRFEIDHGIRIGRALTGFRGILGGIPTAGAVLTPLADASN</sequence>
<feature type="domain" description="KaiC" evidence="7">
    <location>
        <begin position="10"/>
        <end position="249"/>
    </location>
</feature>
<dbReference type="InterPro" id="IPR003593">
    <property type="entry name" value="AAA+_ATPase"/>
</dbReference>
<keyword evidence="2" id="KW-0597">Phosphoprotein</keyword>
<dbReference type="SMART" id="SM00382">
    <property type="entry name" value="AAA"/>
    <property type="match status" value="2"/>
</dbReference>
<dbReference type="SUPFAM" id="SSF52540">
    <property type="entry name" value="P-loop containing nucleoside triphosphate hydrolases"/>
    <property type="match status" value="2"/>
</dbReference>
<proteinExistence type="predicted"/>
<feature type="domain" description="KaiC" evidence="7">
    <location>
        <begin position="251"/>
        <end position="497"/>
    </location>
</feature>
<dbReference type="PANTHER" id="PTHR42926:SF1">
    <property type="entry name" value="CIRCADIAN CLOCK OSCILLATOR PROTEIN KAIC 1"/>
    <property type="match status" value="1"/>
</dbReference>
<evidence type="ECO:0000256" key="6">
    <source>
        <dbReference type="ARBA" id="ARBA00022801"/>
    </source>
</evidence>
<dbReference type="Proteomes" id="UP000027604">
    <property type="component" value="Chromosome I"/>
</dbReference>
<dbReference type="eggNOG" id="COG0467">
    <property type="taxonomic scope" value="Bacteria"/>
</dbReference>
<dbReference type="InterPro" id="IPR010624">
    <property type="entry name" value="KaiC_dom"/>
</dbReference>
<dbReference type="STRING" id="1349767.GJA_3542"/>
<dbReference type="HOGENOM" id="CLU_023669_4_2_4"/>
<dbReference type="GO" id="GO:0005524">
    <property type="term" value="F:ATP binding"/>
    <property type="evidence" value="ECO:0007669"/>
    <property type="project" value="InterPro"/>
</dbReference>
<reference evidence="8 9" key="1">
    <citation type="journal article" date="2015" name="Genome Announc.">
        <title>Genome Sequence of Mushroom Soft-Rot Pathogen Janthinobacterium agaricidamnosum.</title>
        <authorList>
            <person name="Graupner K."/>
            <person name="Lackner G."/>
            <person name="Hertweck C."/>
        </authorList>
    </citation>
    <scope>NUCLEOTIDE SEQUENCE [LARGE SCALE GENOMIC DNA]</scope>
    <source>
        <strain evidence="9">NBRC 102515 / DSM 9628</strain>
    </source>
</reference>
<accession>W0VA59</accession>
<gene>
    <name evidence="8" type="ORF">GJA_3542</name>
</gene>
<organism evidence="8 9">
    <name type="scientific">Janthinobacterium agaricidamnosum NBRC 102515 = DSM 9628</name>
    <dbReference type="NCBI Taxonomy" id="1349767"/>
    <lineage>
        <taxon>Bacteria</taxon>
        <taxon>Pseudomonadati</taxon>
        <taxon>Pseudomonadota</taxon>
        <taxon>Betaproteobacteria</taxon>
        <taxon>Burkholderiales</taxon>
        <taxon>Oxalobacteraceae</taxon>
        <taxon>Janthinobacterium</taxon>
    </lineage>
</organism>
<dbReference type="Pfam" id="PF06745">
    <property type="entry name" value="ATPase"/>
    <property type="match status" value="2"/>
</dbReference>
<keyword evidence="5" id="KW-0418">Kinase</keyword>